<name>A0A5K3FQ33_MESCO</name>
<dbReference type="AlphaFoldDB" id="A0A5K3FQ33"/>
<sequence length="234" mass="26226">MMFEMVFTTHSRVSEELTKTLTDARASLVANWPAPFFPFLQVFCVDFVSHLAMHYNIGLLLDRATYLVEAMHHIFTSVLGLEEVPQLLLSCGPAFCRLGCAFPSLSPRLANILLTCMSMLSGAVLLAGGVHQHDNLVKHLAHLTPDVTEYSKADPCNQFQIPEDEDDYTLKLKSLSRPEQYYFACTKAMVWFNRLVHFTSAQRRLYLPPTIEDTSLLLATPSPSPVQSSGCLEK</sequence>
<accession>A0A5K3FQ33</accession>
<protein>
    <submittedName>
        <fullName evidence="1">Fanconi anemia group A protein</fullName>
    </submittedName>
</protein>
<dbReference type="WBParaSite" id="MCU_009063-RD">
    <property type="protein sequence ID" value="MCU_009063-RD"/>
    <property type="gene ID" value="MCU_009063"/>
</dbReference>
<proteinExistence type="predicted"/>
<dbReference type="InterPro" id="IPR029321">
    <property type="entry name" value="INTS2"/>
</dbReference>
<organism evidence="1">
    <name type="scientific">Mesocestoides corti</name>
    <name type="common">Flatworm</name>
    <dbReference type="NCBI Taxonomy" id="53468"/>
    <lineage>
        <taxon>Eukaryota</taxon>
        <taxon>Metazoa</taxon>
        <taxon>Spiralia</taxon>
        <taxon>Lophotrochozoa</taxon>
        <taxon>Platyhelminthes</taxon>
        <taxon>Cestoda</taxon>
        <taxon>Eucestoda</taxon>
        <taxon>Cyclophyllidea</taxon>
        <taxon>Mesocestoididae</taxon>
        <taxon>Mesocestoides</taxon>
    </lineage>
</organism>
<evidence type="ECO:0000313" key="1">
    <source>
        <dbReference type="WBParaSite" id="MCU_009063-RD"/>
    </source>
</evidence>
<reference evidence="1" key="1">
    <citation type="submission" date="2019-11" db="UniProtKB">
        <authorList>
            <consortium name="WormBaseParasite"/>
        </authorList>
    </citation>
    <scope>IDENTIFICATION</scope>
</reference>
<dbReference type="Pfam" id="PF14750">
    <property type="entry name" value="INTS2"/>
    <property type="match status" value="1"/>
</dbReference>
<dbReference type="GO" id="GO:0032039">
    <property type="term" value="C:integrator complex"/>
    <property type="evidence" value="ECO:0007669"/>
    <property type="project" value="InterPro"/>
</dbReference>